<evidence type="ECO:0000313" key="1">
    <source>
        <dbReference type="EMBL" id="ETN00759.1"/>
    </source>
</evidence>
<dbReference type="RefSeq" id="XP_008913936.1">
    <property type="nucleotide sequence ID" value="XM_008915688.1"/>
</dbReference>
<evidence type="ECO:0000313" key="2">
    <source>
        <dbReference type="Proteomes" id="UP000018817"/>
    </source>
</evidence>
<protein>
    <submittedName>
        <fullName evidence="1">Uncharacterized protein</fullName>
    </submittedName>
</protein>
<proteinExistence type="predicted"/>
<dbReference type="GeneID" id="20192801"/>
<name>W2PKI8_PHYN3</name>
<gene>
    <name evidence="1" type="ORF">PPTG_24202</name>
</gene>
<dbReference type="VEuPathDB" id="FungiDB:PPTG_24202"/>
<dbReference type="AlphaFoldDB" id="W2PKI8"/>
<reference evidence="2" key="1">
    <citation type="submission" date="2011-12" db="EMBL/GenBank/DDBJ databases">
        <authorList>
            <consortium name="The Broad Institute Genome Sequencing Platform"/>
            <person name="Russ C."/>
            <person name="Tyler B."/>
            <person name="Panabieres F."/>
            <person name="Shan W."/>
            <person name="Tripathy S."/>
            <person name="Grunwald N."/>
            <person name="Machado M."/>
            <person name="Young S.K."/>
            <person name="Zeng Q."/>
            <person name="Gargeya S."/>
            <person name="Fitzgerald M."/>
            <person name="Haas B."/>
            <person name="Abouelleil A."/>
            <person name="Alvarado L."/>
            <person name="Arachchi H.M."/>
            <person name="Berlin A."/>
            <person name="Chapman S.B."/>
            <person name="Gearin G."/>
            <person name="Goldberg J."/>
            <person name="Griggs A."/>
            <person name="Gujja S."/>
            <person name="Hansen M."/>
            <person name="Heiman D."/>
            <person name="Howarth C."/>
            <person name="Larimer J."/>
            <person name="Lui A."/>
            <person name="MacDonald P.J.P."/>
            <person name="McCowen C."/>
            <person name="Montmayeur A."/>
            <person name="Murphy C."/>
            <person name="Neiman D."/>
            <person name="Pearson M."/>
            <person name="Priest M."/>
            <person name="Roberts A."/>
            <person name="Saif S."/>
            <person name="Shea T."/>
            <person name="Sisk P."/>
            <person name="Stolte C."/>
            <person name="Sykes S."/>
            <person name="Wortman J."/>
            <person name="Nusbaum C."/>
            <person name="Birren B."/>
        </authorList>
    </citation>
    <scope>NUCLEOTIDE SEQUENCE [LARGE SCALE GENOMIC DNA]</scope>
    <source>
        <strain evidence="2">INRA-310</strain>
    </source>
</reference>
<dbReference type="EMBL" id="KI669634">
    <property type="protein sequence ID" value="ETN00759.1"/>
    <property type="molecule type" value="Genomic_DNA"/>
</dbReference>
<sequence>MWSISDQVPAQGQQVVGSPHNEGCVLLWHYSADHVLSCRARTFKSDHGKIRHN</sequence>
<accession>W2PKI8</accession>
<dbReference type="Proteomes" id="UP000018817">
    <property type="component" value="Unassembled WGS sequence"/>
</dbReference>
<reference evidence="1 2" key="2">
    <citation type="submission" date="2013-11" db="EMBL/GenBank/DDBJ databases">
        <title>The Genome Sequence of Phytophthora parasitica INRA-310.</title>
        <authorList>
            <consortium name="The Broad Institute Genomics Platform"/>
            <person name="Russ C."/>
            <person name="Tyler B."/>
            <person name="Panabieres F."/>
            <person name="Shan W."/>
            <person name="Tripathy S."/>
            <person name="Grunwald N."/>
            <person name="Machado M."/>
            <person name="Johnson C.S."/>
            <person name="Arredondo F."/>
            <person name="Hong C."/>
            <person name="Coffey M."/>
            <person name="Young S.K."/>
            <person name="Zeng Q."/>
            <person name="Gargeya S."/>
            <person name="Fitzgerald M."/>
            <person name="Abouelleil A."/>
            <person name="Alvarado L."/>
            <person name="Chapman S.B."/>
            <person name="Gainer-Dewar J."/>
            <person name="Goldberg J."/>
            <person name="Griggs A."/>
            <person name="Gujja S."/>
            <person name="Hansen M."/>
            <person name="Howarth C."/>
            <person name="Imamovic A."/>
            <person name="Ireland A."/>
            <person name="Larimer J."/>
            <person name="McCowan C."/>
            <person name="Murphy C."/>
            <person name="Pearson M."/>
            <person name="Poon T.W."/>
            <person name="Priest M."/>
            <person name="Roberts A."/>
            <person name="Saif S."/>
            <person name="Shea T."/>
            <person name="Sykes S."/>
            <person name="Wortman J."/>
            <person name="Nusbaum C."/>
            <person name="Birren B."/>
        </authorList>
    </citation>
    <scope>NUCLEOTIDE SEQUENCE [LARGE SCALE GENOMIC DNA]</scope>
    <source>
        <strain evidence="1 2">INRA-310</strain>
    </source>
</reference>
<organism evidence="1 2">
    <name type="scientific">Phytophthora nicotianae (strain INRA-310)</name>
    <name type="common">Phytophthora parasitica</name>
    <dbReference type="NCBI Taxonomy" id="761204"/>
    <lineage>
        <taxon>Eukaryota</taxon>
        <taxon>Sar</taxon>
        <taxon>Stramenopiles</taxon>
        <taxon>Oomycota</taxon>
        <taxon>Peronosporomycetes</taxon>
        <taxon>Peronosporales</taxon>
        <taxon>Peronosporaceae</taxon>
        <taxon>Phytophthora</taxon>
    </lineage>
</organism>